<dbReference type="AlphaFoldDB" id="A0A6J7KUB0"/>
<feature type="transmembrane region" description="Helical" evidence="1">
    <location>
        <begin position="395"/>
        <end position="413"/>
    </location>
</feature>
<organism evidence="4">
    <name type="scientific">freshwater metagenome</name>
    <dbReference type="NCBI Taxonomy" id="449393"/>
    <lineage>
        <taxon>unclassified sequences</taxon>
        <taxon>metagenomes</taxon>
        <taxon>ecological metagenomes</taxon>
    </lineage>
</organism>
<feature type="transmembrane region" description="Helical" evidence="1">
    <location>
        <begin position="357"/>
        <end position="375"/>
    </location>
</feature>
<feature type="domain" description="DUF7654" evidence="2">
    <location>
        <begin position="519"/>
        <end position="608"/>
    </location>
</feature>
<feature type="transmembrane region" description="Helical" evidence="1">
    <location>
        <begin position="227"/>
        <end position="248"/>
    </location>
</feature>
<feature type="transmembrane region" description="Helical" evidence="1">
    <location>
        <begin position="257"/>
        <end position="276"/>
    </location>
</feature>
<feature type="transmembrane region" description="Helical" evidence="1">
    <location>
        <begin position="23"/>
        <end position="46"/>
    </location>
</feature>
<feature type="transmembrane region" description="Helical" evidence="1">
    <location>
        <begin position="329"/>
        <end position="345"/>
    </location>
</feature>
<dbReference type="EMBL" id="CAFBMW010000034">
    <property type="protein sequence ID" value="CAB4960008.1"/>
    <property type="molecule type" value="Genomic_DNA"/>
</dbReference>
<gene>
    <name evidence="4" type="ORF">UFOPK3662_03164</name>
</gene>
<name>A0A6J7KUB0_9ZZZZ</name>
<dbReference type="InterPro" id="IPR056074">
    <property type="entry name" value="DUF7657"/>
</dbReference>
<feature type="transmembrane region" description="Helical" evidence="1">
    <location>
        <begin position="133"/>
        <end position="151"/>
    </location>
</feature>
<keyword evidence="1" id="KW-0812">Transmembrane</keyword>
<keyword evidence="1" id="KW-0472">Membrane</keyword>
<evidence type="ECO:0000259" key="3">
    <source>
        <dbReference type="Pfam" id="PF24677"/>
    </source>
</evidence>
<dbReference type="InterPro" id="IPR056071">
    <property type="entry name" value="DUF7654"/>
</dbReference>
<reference evidence="4" key="1">
    <citation type="submission" date="2020-05" db="EMBL/GenBank/DDBJ databases">
        <authorList>
            <person name="Chiriac C."/>
            <person name="Salcher M."/>
            <person name="Ghai R."/>
            <person name="Kavagutti S V."/>
        </authorList>
    </citation>
    <scope>NUCLEOTIDE SEQUENCE</scope>
</reference>
<feature type="transmembrane region" description="Helical" evidence="1">
    <location>
        <begin position="478"/>
        <end position="499"/>
    </location>
</feature>
<dbReference type="Pfam" id="PF24677">
    <property type="entry name" value="DUF7657"/>
    <property type="match status" value="1"/>
</dbReference>
<feature type="transmembrane region" description="Helical" evidence="1">
    <location>
        <begin position="420"/>
        <end position="442"/>
    </location>
</feature>
<dbReference type="Pfam" id="PF24672">
    <property type="entry name" value="DUF7654"/>
    <property type="match status" value="1"/>
</dbReference>
<feature type="transmembrane region" description="Helical" evidence="1">
    <location>
        <begin position="454"/>
        <end position="471"/>
    </location>
</feature>
<feature type="transmembrane region" description="Helical" evidence="1">
    <location>
        <begin position="158"/>
        <end position="176"/>
    </location>
</feature>
<accession>A0A6J7KUB0</accession>
<keyword evidence="1" id="KW-1133">Transmembrane helix</keyword>
<sequence>MSIDRPAEAGTVRRRLAATRWEVVAPIVLYVLVSLAGISLSSIGIAELREDPADPTGVMLGDAQAIRADEFLTGTPILLGVEATGRTDDLNPLTAPQQLLAVLPAGPVTSVLYPDGTALRLGPYLPDSVLHSARAWLGTLLLLLAAPAWFRRLTGSRWIGWFAVALVVFSPANAWWSNSHAAMLGFAFAGALALARAVDASRASRWPVAAGWGLLSAALLVRTPLMYPPWAVVLVPTVVLATVAACVARPEARRRTVATIAAVGALTLTFLALVLWESSAALEAAGGTVYPGDRASSGAASAFQLLFGATSLDELADGAAVVGSNASEISSGFTIALVLAVLLLVRGMRWQVPGQHAAVVAAAVLTGFWTLWATVDLGDLGARIPGINIVPPARDAQVLGHLGVILLCLVLPAARRRASLAVAALAGGTTAVVAAHAGSLLRTQNLPEMSLADVWLAAAAVCVVVLVLVRWPRRPAGYVLGSVLALSLVWNVNPVLFGLGDLRGTEAADAMLADGEDARADGTVWASDHYSVDALMIATGVPALSGRQMSGPDRAVWERLDPGGVHEDVWNRGGAYIWFSWSGRKELVMDNPSPDVIHVTGSPCEVAERLPRLGTIVARQELDLDCLRPDGTFTWGGATRWVYAIDG</sequence>
<evidence type="ECO:0000256" key="1">
    <source>
        <dbReference type="SAM" id="Phobius"/>
    </source>
</evidence>
<feature type="domain" description="DUF7657" evidence="3">
    <location>
        <begin position="20"/>
        <end position="411"/>
    </location>
</feature>
<proteinExistence type="predicted"/>
<protein>
    <submittedName>
        <fullName evidence="4">Unannotated protein</fullName>
    </submittedName>
</protein>
<evidence type="ECO:0000259" key="2">
    <source>
        <dbReference type="Pfam" id="PF24672"/>
    </source>
</evidence>
<evidence type="ECO:0000313" key="4">
    <source>
        <dbReference type="EMBL" id="CAB4960008.1"/>
    </source>
</evidence>